<dbReference type="InterPro" id="IPR036962">
    <property type="entry name" value="Glyco_hydro_3_N_sf"/>
</dbReference>
<dbReference type="Gene3D" id="3.20.20.300">
    <property type="entry name" value="Glycoside hydrolase, family 3, N-terminal domain"/>
    <property type="match status" value="1"/>
</dbReference>
<dbReference type="GO" id="GO:0004563">
    <property type="term" value="F:beta-N-acetylhexosaminidase activity"/>
    <property type="evidence" value="ECO:0007669"/>
    <property type="project" value="UniProtKB-EC"/>
</dbReference>
<evidence type="ECO:0000313" key="7">
    <source>
        <dbReference type="EMBL" id="MBA5776725.1"/>
    </source>
</evidence>
<proteinExistence type="inferred from homology"/>
<dbReference type="PROSITE" id="PS00775">
    <property type="entry name" value="GLYCOSYL_HYDROL_F3"/>
    <property type="match status" value="1"/>
</dbReference>
<evidence type="ECO:0000256" key="5">
    <source>
        <dbReference type="ARBA" id="ARBA00023295"/>
    </source>
</evidence>
<keyword evidence="8" id="KW-1185">Reference proteome</keyword>
<comment type="caution">
    <text evidence="7">The sequence shown here is derived from an EMBL/GenBank/DDBJ whole genome shotgun (WGS) entry which is preliminary data.</text>
</comment>
<dbReference type="GO" id="GO:0005975">
    <property type="term" value="P:carbohydrate metabolic process"/>
    <property type="evidence" value="ECO:0007669"/>
    <property type="project" value="InterPro"/>
</dbReference>
<dbReference type="PANTHER" id="PTHR30480">
    <property type="entry name" value="BETA-HEXOSAMINIDASE-RELATED"/>
    <property type="match status" value="1"/>
</dbReference>
<comment type="catalytic activity">
    <reaction evidence="1">
        <text>Hydrolysis of terminal non-reducing N-acetyl-D-hexosamine residues in N-acetyl-beta-D-hexosaminides.</text>
        <dbReference type="EC" id="3.2.1.52"/>
    </reaction>
</comment>
<sequence>MMVKAFIAGCSSTSLTNEEQSFFASEQPVGLILFARNCREPDQIRELVASYREAVGDPEAFVLIDQEGGRVRRLRPPHWPDYPPGEVYARLYERDRDTGLRAAFLGAQLIGSDLAALGINVDCAPILDVRFAETDDVIGDRAYGSGSEQVASIGRAVADGLETAGVLSIIKHIPGHGRATADSHLELPVVDASHEALSSVDFAPFKALADLPMAMTAHIVYSALDAERCATLSPSIIENVIRQEIGFAGLLMSDDVSMKALGGPMRQRIEGLFAAGCDLALHCNGDFAEMQEVAAASPLLEGAALDRVRQARARLRAPAPIDRAALREEFDGLIAQNAIA</sequence>
<dbReference type="InterPro" id="IPR017853">
    <property type="entry name" value="GH"/>
</dbReference>
<dbReference type="Proteomes" id="UP000541109">
    <property type="component" value="Unassembled WGS sequence"/>
</dbReference>
<evidence type="ECO:0000259" key="6">
    <source>
        <dbReference type="Pfam" id="PF00933"/>
    </source>
</evidence>
<dbReference type="EMBL" id="JACFXV010000043">
    <property type="protein sequence ID" value="MBA5776725.1"/>
    <property type="molecule type" value="Genomic_DNA"/>
</dbReference>
<dbReference type="InterPro" id="IPR001764">
    <property type="entry name" value="Glyco_hydro_3_N"/>
</dbReference>
<dbReference type="SUPFAM" id="SSF51445">
    <property type="entry name" value="(Trans)glycosidases"/>
    <property type="match status" value="1"/>
</dbReference>
<comment type="similarity">
    <text evidence="2">Belongs to the glycosyl hydrolase 3 family.</text>
</comment>
<dbReference type="InterPro" id="IPR050226">
    <property type="entry name" value="NagZ_Beta-hexosaminidase"/>
</dbReference>
<reference evidence="7 8" key="1">
    <citation type="submission" date="2020-07" db="EMBL/GenBank/DDBJ databases">
        <title>Stappia sp., F7233, whole genome shotgun sequencing project.</title>
        <authorList>
            <person name="Jiang S."/>
            <person name="Liu Z.W."/>
            <person name="Du Z.J."/>
        </authorList>
    </citation>
    <scope>NUCLEOTIDE SEQUENCE [LARGE SCALE GENOMIC DNA]</scope>
    <source>
        <strain evidence="7 8">F7233</strain>
    </source>
</reference>
<dbReference type="NCBIfam" id="NF003740">
    <property type="entry name" value="PRK05337.1"/>
    <property type="match status" value="1"/>
</dbReference>
<keyword evidence="4 7" id="KW-0378">Hydrolase</keyword>
<dbReference type="PANTHER" id="PTHR30480:SF13">
    <property type="entry name" value="BETA-HEXOSAMINIDASE"/>
    <property type="match status" value="1"/>
</dbReference>
<feature type="domain" description="Glycoside hydrolase family 3 N-terminal" evidence="6">
    <location>
        <begin position="16"/>
        <end position="296"/>
    </location>
</feature>
<keyword evidence="5 7" id="KW-0326">Glycosidase</keyword>
<dbReference type="Pfam" id="PF00933">
    <property type="entry name" value="Glyco_hydro_3"/>
    <property type="match status" value="1"/>
</dbReference>
<gene>
    <name evidence="7" type="primary">nagZ</name>
    <name evidence="7" type="ORF">H2509_06240</name>
</gene>
<evidence type="ECO:0000256" key="4">
    <source>
        <dbReference type="ARBA" id="ARBA00022801"/>
    </source>
</evidence>
<evidence type="ECO:0000256" key="1">
    <source>
        <dbReference type="ARBA" id="ARBA00001231"/>
    </source>
</evidence>
<evidence type="ECO:0000256" key="3">
    <source>
        <dbReference type="ARBA" id="ARBA00012663"/>
    </source>
</evidence>
<name>A0A839AC73_9HYPH</name>
<dbReference type="RefSeq" id="WP_182163813.1">
    <property type="nucleotide sequence ID" value="NZ_JACFXV010000043.1"/>
</dbReference>
<organism evidence="7 8">
    <name type="scientific">Stappia albiluteola</name>
    <dbReference type="NCBI Taxonomy" id="2758565"/>
    <lineage>
        <taxon>Bacteria</taxon>
        <taxon>Pseudomonadati</taxon>
        <taxon>Pseudomonadota</taxon>
        <taxon>Alphaproteobacteria</taxon>
        <taxon>Hyphomicrobiales</taxon>
        <taxon>Stappiaceae</taxon>
        <taxon>Stappia</taxon>
    </lineage>
</organism>
<accession>A0A839AC73</accession>
<dbReference type="GO" id="GO:0009254">
    <property type="term" value="P:peptidoglycan turnover"/>
    <property type="evidence" value="ECO:0007669"/>
    <property type="project" value="TreeGrafter"/>
</dbReference>
<evidence type="ECO:0000256" key="2">
    <source>
        <dbReference type="ARBA" id="ARBA00005336"/>
    </source>
</evidence>
<dbReference type="AlphaFoldDB" id="A0A839AC73"/>
<dbReference type="InterPro" id="IPR019800">
    <property type="entry name" value="Glyco_hydro_3_AS"/>
</dbReference>
<evidence type="ECO:0000313" key="8">
    <source>
        <dbReference type="Proteomes" id="UP000541109"/>
    </source>
</evidence>
<protein>
    <recommendedName>
        <fullName evidence="3">beta-N-acetylhexosaminidase</fullName>
        <ecNumber evidence="3">3.2.1.52</ecNumber>
    </recommendedName>
</protein>
<dbReference type="EC" id="3.2.1.52" evidence="3"/>